<dbReference type="Proteomes" id="UP000591131">
    <property type="component" value="Unassembled WGS sequence"/>
</dbReference>
<name>A0A7J6MSG0_PERCH</name>
<reference evidence="2 3" key="1">
    <citation type="submission" date="2020-04" db="EMBL/GenBank/DDBJ databases">
        <title>Perkinsus chesapeaki whole genome sequence.</title>
        <authorList>
            <person name="Bogema D.R."/>
        </authorList>
    </citation>
    <scope>NUCLEOTIDE SEQUENCE [LARGE SCALE GENOMIC DNA]</scope>
    <source>
        <strain evidence="2">ATCC PRA-425</strain>
    </source>
</reference>
<keyword evidence="3" id="KW-1185">Reference proteome</keyword>
<evidence type="ECO:0000313" key="2">
    <source>
        <dbReference type="EMBL" id="KAF4674247.1"/>
    </source>
</evidence>
<comment type="caution">
    <text evidence="2">The sequence shown here is derived from an EMBL/GenBank/DDBJ whole genome shotgun (WGS) entry which is preliminary data.</text>
</comment>
<accession>A0A7J6MSG0</accession>
<sequence length="181" mass="19908">MKSIFFGSLLAALSMSYGQEFPRGHVFSIANGHWQIVVTFESDRDLLYIQAASPDQWLDAFVPYELGDPDAVSIPVHLLWGSPGASGSTYTDFVSSMRNAGLLHADLSGDNPFTTIFLAENDTEDDVLNIFELGPGLSRLNLVPTSTDFRRSLNLVVVALFCSIQSRYRPGRNPFGRSLST</sequence>
<feature type="signal peptide" evidence="1">
    <location>
        <begin position="1"/>
        <end position="18"/>
    </location>
</feature>
<feature type="chain" id="PRO_5029751564" evidence="1">
    <location>
        <begin position="19"/>
        <end position="181"/>
    </location>
</feature>
<evidence type="ECO:0000256" key="1">
    <source>
        <dbReference type="SAM" id="SignalP"/>
    </source>
</evidence>
<proteinExistence type="predicted"/>
<keyword evidence="1" id="KW-0732">Signal</keyword>
<gene>
    <name evidence="2" type="ORF">FOL47_009527</name>
</gene>
<dbReference type="AlphaFoldDB" id="A0A7J6MSG0"/>
<dbReference type="EMBL" id="JAAPAO010000067">
    <property type="protein sequence ID" value="KAF4674247.1"/>
    <property type="molecule type" value="Genomic_DNA"/>
</dbReference>
<organism evidence="2 3">
    <name type="scientific">Perkinsus chesapeaki</name>
    <name type="common">Clam parasite</name>
    <name type="synonym">Perkinsus andrewsi</name>
    <dbReference type="NCBI Taxonomy" id="330153"/>
    <lineage>
        <taxon>Eukaryota</taxon>
        <taxon>Sar</taxon>
        <taxon>Alveolata</taxon>
        <taxon>Perkinsozoa</taxon>
        <taxon>Perkinsea</taxon>
        <taxon>Perkinsida</taxon>
        <taxon>Perkinsidae</taxon>
        <taxon>Perkinsus</taxon>
    </lineage>
</organism>
<evidence type="ECO:0000313" key="3">
    <source>
        <dbReference type="Proteomes" id="UP000591131"/>
    </source>
</evidence>
<protein>
    <submittedName>
        <fullName evidence="2">Uncharacterized protein</fullName>
    </submittedName>
</protein>